<dbReference type="PROSITE" id="PS00018">
    <property type="entry name" value="EF_HAND_1"/>
    <property type="match status" value="1"/>
</dbReference>
<feature type="region of interest" description="Disordered" evidence="1">
    <location>
        <begin position="197"/>
        <end position="242"/>
    </location>
</feature>
<accession>A0A4Q7P0Z1</accession>
<evidence type="ECO:0000313" key="3">
    <source>
        <dbReference type="Proteomes" id="UP000292262"/>
    </source>
</evidence>
<feature type="region of interest" description="Disordered" evidence="1">
    <location>
        <begin position="412"/>
        <end position="431"/>
    </location>
</feature>
<comment type="caution">
    <text evidence="2">The sequence shown here is derived from an EMBL/GenBank/DDBJ whole genome shotgun (WGS) entry which is preliminary data.</text>
</comment>
<organism evidence="2 3">
    <name type="scientific">Aquimarina brevivitae</name>
    <dbReference type="NCBI Taxonomy" id="323412"/>
    <lineage>
        <taxon>Bacteria</taxon>
        <taxon>Pseudomonadati</taxon>
        <taxon>Bacteroidota</taxon>
        <taxon>Flavobacteriia</taxon>
        <taxon>Flavobacteriales</taxon>
        <taxon>Flavobacteriaceae</taxon>
        <taxon>Aquimarina</taxon>
    </lineage>
</organism>
<proteinExistence type="predicted"/>
<dbReference type="InterPro" id="IPR046357">
    <property type="entry name" value="PPIase_dom_sf"/>
</dbReference>
<dbReference type="AlphaFoldDB" id="A0A4Q7P0Z1"/>
<reference evidence="2 3" key="1">
    <citation type="submission" date="2019-02" db="EMBL/GenBank/DDBJ databases">
        <title>Genomic Encyclopedia of Type Strains, Phase IV (KMG-IV): sequencing the most valuable type-strain genomes for metagenomic binning, comparative biology and taxonomic classification.</title>
        <authorList>
            <person name="Goeker M."/>
        </authorList>
    </citation>
    <scope>NUCLEOTIDE SEQUENCE [LARGE SCALE GENOMIC DNA]</scope>
    <source>
        <strain evidence="2 3">DSM 17196</strain>
    </source>
</reference>
<dbReference type="Gene3D" id="3.10.50.40">
    <property type="match status" value="1"/>
</dbReference>
<name>A0A4Q7P0Z1_9FLAO</name>
<dbReference type="EMBL" id="SGXE01000002">
    <property type="protein sequence ID" value="RZS93217.1"/>
    <property type="molecule type" value="Genomic_DNA"/>
</dbReference>
<dbReference type="Proteomes" id="UP000292262">
    <property type="component" value="Unassembled WGS sequence"/>
</dbReference>
<feature type="region of interest" description="Disordered" evidence="1">
    <location>
        <begin position="360"/>
        <end position="398"/>
    </location>
</feature>
<protein>
    <submittedName>
        <fullName evidence="2">Uncharacterized protein</fullName>
    </submittedName>
</protein>
<feature type="compositionally biased region" description="Acidic residues" evidence="1">
    <location>
        <begin position="207"/>
        <end position="218"/>
    </location>
</feature>
<keyword evidence="3" id="KW-1185">Reference proteome</keyword>
<feature type="compositionally biased region" description="Basic and acidic residues" evidence="1">
    <location>
        <begin position="197"/>
        <end position="206"/>
    </location>
</feature>
<dbReference type="GO" id="GO:0003755">
    <property type="term" value="F:peptidyl-prolyl cis-trans isomerase activity"/>
    <property type="evidence" value="ECO:0007669"/>
    <property type="project" value="InterPro"/>
</dbReference>
<evidence type="ECO:0000256" key="1">
    <source>
        <dbReference type="SAM" id="MobiDB-lite"/>
    </source>
</evidence>
<gene>
    <name evidence="2" type="ORF">EV197_1792</name>
</gene>
<sequence length="431" mass="47652">MFLFSTNYKTKVQENRILRPQKGNEMKFVTYLLLAIAICTVVYSCRKDDDNEVVAVPVRDRGEQQIVDDALLQDYLRTHFYTLQDIDLNNDDIAEYQVPIFDTIAGDNSGQQSIWDSGLLETKSITRNDVNYTLYILKFNEGAGISERKSSPVFTDSTYVTYRGEILYDNVDADGDGIPDVADVDADGDGVADVIDEEVRTDRDGDGIADDSDADDDGTPGTDPGKEDSDGDGIIDEKDPVDNTDLDRRVFDSAVTPVWFNLVSVIEGFREATVDFKVSSGLESPPPADGTVDYIDDFGDFTVFIPSGLAYYVNPPLGSGIPLYSSLVFNVQLYELNEADHDRDGIPSYLEDLDGDRLVIDEDDDTDNNGFSNYIDADDDGDGTPTKDEITELGDLNNDGSISLDELVFYDDDGDGVPNHLDPDDDEFKND</sequence>
<evidence type="ECO:0000313" key="2">
    <source>
        <dbReference type="EMBL" id="RZS93217.1"/>
    </source>
</evidence>
<dbReference type="InterPro" id="IPR018247">
    <property type="entry name" value="EF_Hand_1_Ca_BS"/>
</dbReference>